<evidence type="ECO:0000256" key="1">
    <source>
        <dbReference type="SAM" id="MobiDB-lite"/>
    </source>
</evidence>
<dbReference type="InterPro" id="IPR051266">
    <property type="entry name" value="CLCR"/>
</dbReference>
<dbReference type="PROSITE" id="PS50234">
    <property type="entry name" value="VWFA"/>
    <property type="match status" value="1"/>
</dbReference>
<dbReference type="AlphaFoldDB" id="A0A6J4I205"/>
<accession>A0A6J4I205</accession>
<dbReference type="InterPro" id="IPR036465">
    <property type="entry name" value="vWFA_dom_sf"/>
</dbReference>
<dbReference type="InterPro" id="IPR002035">
    <property type="entry name" value="VWF_A"/>
</dbReference>
<dbReference type="Gene3D" id="3.40.50.410">
    <property type="entry name" value="von Willebrand factor, type A domain"/>
    <property type="match status" value="1"/>
</dbReference>
<dbReference type="SUPFAM" id="SSF53300">
    <property type="entry name" value="vWA-like"/>
    <property type="match status" value="1"/>
</dbReference>
<organism evidence="3">
    <name type="scientific">uncultured Armatimonadetes bacterium</name>
    <dbReference type="NCBI Taxonomy" id="157466"/>
    <lineage>
        <taxon>Bacteria</taxon>
        <taxon>Bacillati</taxon>
        <taxon>Armatimonadota</taxon>
        <taxon>environmental samples</taxon>
    </lineage>
</organism>
<dbReference type="EMBL" id="CADCTO010000170">
    <property type="protein sequence ID" value="CAA9237870.1"/>
    <property type="molecule type" value="Genomic_DNA"/>
</dbReference>
<dbReference type="Pfam" id="PF00092">
    <property type="entry name" value="VWA"/>
    <property type="match status" value="1"/>
</dbReference>
<reference evidence="3" key="1">
    <citation type="submission" date="2020-02" db="EMBL/GenBank/DDBJ databases">
        <authorList>
            <person name="Meier V. D."/>
        </authorList>
    </citation>
    <scope>NUCLEOTIDE SEQUENCE</scope>
    <source>
        <strain evidence="3">AVDCRST_MAG63</strain>
    </source>
</reference>
<name>A0A6J4I205_9BACT</name>
<sequence length="456" mass="48765">MTNDDKTQAMQDAAALGARVFDPGRTQAAPPPQAAPPQPQNPGGAGALTLTARVGNRFAFAGEPTREHILTQVTATGAPSLTGQRLPVNVALVIDRSGSMEGEPLEYVKRACAHVVDLLQPTDVLSIVTFEETVDVLMPARHVTDGQLIKQHIARIVPGNTTNLFDGLYAGGAQVATVAAEGYVSRVLLLTDGEPTAGLRDFASIVNQVADLKARGITVTALGFGPEYNEELMAGVARRSGGNYYYIARPEQIPDVFRKELETVLGVVARNPRLALHLPRGCQVRQVYGSPPTFGARTAEIALPDVERGATFSKLWEVDWDSRLAGTYRVARAVLSWDDPGTGRTETLSANAVVEFVLDRARVRGGADPVVAQELAVALAGRELEKTMMGMRTQSLSPAEATMALERTQALLAQQGRASEAQELAEATMALRRGEGGGAEKTLIGTIYHLDQGKRR</sequence>
<dbReference type="PANTHER" id="PTHR10579:SF43">
    <property type="entry name" value="ZINC FINGER (C3HC4-TYPE RING FINGER) FAMILY PROTEIN"/>
    <property type="match status" value="1"/>
</dbReference>
<protein>
    <recommendedName>
        <fullName evidence="2">VWFA domain-containing protein</fullName>
    </recommendedName>
</protein>
<feature type="domain" description="VWFA" evidence="2">
    <location>
        <begin position="89"/>
        <end position="261"/>
    </location>
</feature>
<feature type="region of interest" description="Disordered" evidence="1">
    <location>
        <begin position="1"/>
        <end position="47"/>
    </location>
</feature>
<gene>
    <name evidence="3" type="ORF">AVDCRST_MAG63-1286</name>
</gene>
<dbReference type="PANTHER" id="PTHR10579">
    <property type="entry name" value="CALCIUM-ACTIVATED CHLORIDE CHANNEL REGULATOR"/>
    <property type="match status" value="1"/>
</dbReference>
<proteinExistence type="predicted"/>
<evidence type="ECO:0000259" key="2">
    <source>
        <dbReference type="PROSITE" id="PS50234"/>
    </source>
</evidence>
<dbReference type="SMART" id="SM00327">
    <property type="entry name" value="VWA"/>
    <property type="match status" value="1"/>
</dbReference>
<evidence type="ECO:0000313" key="3">
    <source>
        <dbReference type="EMBL" id="CAA9237870.1"/>
    </source>
</evidence>
<feature type="compositionally biased region" description="Pro residues" evidence="1">
    <location>
        <begin position="29"/>
        <end position="40"/>
    </location>
</feature>